<reference evidence="1" key="2">
    <citation type="journal article" date="2015" name="Data Brief">
        <title>Shoot transcriptome of the giant reed, Arundo donax.</title>
        <authorList>
            <person name="Barrero R.A."/>
            <person name="Guerrero F.D."/>
            <person name="Moolhuijzen P."/>
            <person name="Goolsby J.A."/>
            <person name="Tidwell J."/>
            <person name="Bellgard S.E."/>
            <person name="Bellgard M.I."/>
        </authorList>
    </citation>
    <scope>NUCLEOTIDE SEQUENCE</scope>
    <source>
        <tissue evidence="1">Shoot tissue taken approximately 20 cm above the soil surface</tissue>
    </source>
</reference>
<dbReference type="EMBL" id="GBRH01164433">
    <property type="protein sequence ID" value="JAE33463.1"/>
    <property type="molecule type" value="Transcribed_RNA"/>
</dbReference>
<proteinExistence type="predicted"/>
<name>A0A0A9HKQ4_ARUDO</name>
<dbReference type="AlphaFoldDB" id="A0A0A9HKQ4"/>
<evidence type="ECO:0000313" key="1">
    <source>
        <dbReference type="EMBL" id="JAE33463.1"/>
    </source>
</evidence>
<accession>A0A0A9HKQ4</accession>
<organism evidence="1">
    <name type="scientific">Arundo donax</name>
    <name type="common">Giant reed</name>
    <name type="synonym">Donax arundinaceus</name>
    <dbReference type="NCBI Taxonomy" id="35708"/>
    <lineage>
        <taxon>Eukaryota</taxon>
        <taxon>Viridiplantae</taxon>
        <taxon>Streptophyta</taxon>
        <taxon>Embryophyta</taxon>
        <taxon>Tracheophyta</taxon>
        <taxon>Spermatophyta</taxon>
        <taxon>Magnoliopsida</taxon>
        <taxon>Liliopsida</taxon>
        <taxon>Poales</taxon>
        <taxon>Poaceae</taxon>
        <taxon>PACMAD clade</taxon>
        <taxon>Arundinoideae</taxon>
        <taxon>Arundineae</taxon>
        <taxon>Arundo</taxon>
    </lineage>
</organism>
<protein>
    <submittedName>
        <fullName evidence="1">Uncharacterized protein</fullName>
    </submittedName>
</protein>
<sequence length="31" mass="3626">MYFFPLQGTGGLFKAREIDSHKYLFAVETQM</sequence>
<reference evidence="1" key="1">
    <citation type="submission" date="2014-09" db="EMBL/GenBank/DDBJ databases">
        <authorList>
            <person name="Magalhaes I.L.F."/>
            <person name="Oliveira U."/>
            <person name="Santos F.R."/>
            <person name="Vidigal T.H.D.A."/>
            <person name="Brescovit A.D."/>
            <person name="Santos A.J."/>
        </authorList>
    </citation>
    <scope>NUCLEOTIDE SEQUENCE</scope>
    <source>
        <tissue evidence="1">Shoot tissue taken approximately 20 cm above the soil surface</tissue>
    </source>
</reference>